<evidence type="ECO:0000313" key="3">
    <source>
        <dbReference type="Proteomes" id="UP000469125"/>
    </source>
</evidence>
<keyword evidence="1" id="KW-1133">Transmembrane helix</keyword>
<feature type="transmembrane region" description="Helical" evidence="1">
    <location>
        <begin position="86"/>
        <end position="107"/>
    </location>
</feature>
<feature type="transmembrane region" description="Helical" evidence="1">
    <location>
        <begin position="55"/>
        <end position="74"/>
    </location>
</feature>
<sequence>MSNSFRKIFWGFFLVLVEINILIDILPDPVGYFLIISGLSSLIEEFTIGKKALNWAIVLCILSIPSVFVSQHSINQTINPLSFWHIYISVLALLKIILVFYMFQLMVRIAREWRAENLLDWTFKFSKIYLVFMFIFLMLQSFHMNVNTDFVMGISVVCLIGALIVEIMFLVLLRRFKKLDEDFSDSNNSTLA</sequence>
<gene>
    <name evidence="2" type="ORF">GMD78_13530</name>
</gene>
<feature type="transmembrane region" description="Helical" evidence="1">
    <location>
        <begin position="7"/>
        <end position="23"/>
    </location>
</feature>
<evidence type="ECO:0000256" key="1">
    <source>
        <dbReference type="SAM" id="Phobius"/>
    </source>
</evidence>
<comment type="caution">
    <text evidence="2">The sequence shown here is derived from an EMBL/GenBank/DDBJ whole genome shotgun (WGS) entry which is preliminary data.</text>
</comment>
<name>A0A6N8FLY1_9BACI</name>
<evidence type="ECO:0000313" key="2">
    <source>
        <dbReference type="EMBL" id="MUK89384.1"/>
    </source>
</evidence>
<dbReference type="AlphaFoldDB" id="A0A6N8FLY1"/>
<protein>
    <submittedName>
        <fullName evidence="2">Uncharacterized protein</fullName>
    </submittedName>
</protein>
<organism evidence="2 3">
    <name type="scientific">Ornithinibacillus caprae</name>
    <dbReference type="NCBI Taxonomy" id="2678566"/>
    <lineage>
        <taxon>Bacteria</taxon>
        <taxon>Bacillati</taxon>
        <taxon>Bacillota</taxon>
        <taxon>Bacilli</taxon>
        <taxon>Bacillales</taxon>
        <taxon>Bacillaceae</taxon>
        <taxon>Ornithinibacillus</taxon>
    </lineage>
</organism>
<feature type="transmembrane region" description="Helical" evidence="1">
    <location>
        <begin position="128"/>
        <end position="144"/>
    </location>
</feature>
<keyword evidence="1" id="KW-0812">Transmembrane</keyword>
<feature type="transmembrane region" description="Helical" evidence="1">
    <location>
        <begin position="29"/>
        <end position="48"/>
    </location>
</feature>
<reference evidence="2 3" key="1">
    <citation type="submission" date="2019-11" db="EMBL/GenBank/DDBJ databases">
        <authorList>
            <person name="Li X."/>
        </authorList>
    </citation>
    <scope>NUCLEOTIDE SEQUENCE [LARGE SCALE GENOMIC DNA]</scope>
    <source>
        <strain evidence="2 3">L9</strain>
    </source>
</reference>
<feature type="transmembrane region" description="Helical" evidence="1">
    <location>
        <begin position="150"/>
        <end position="173"/>
    </location>
</feature>
<keyword evidence="1" id="KW-0472">Membrane</keyword>
<dbReference type="RefSeq" id="WP_155669358.1">
    <property type="nucleotide sequence ID" value="NZ_WOCA01000011.1"/>
</dbReference>
<keyword evidence="3" id="KW-1185">Reference proteome</keyword>
<dbReference type="Proteomes" id="UP000469125">
    <property type="component" value="Unassembled WGS sequence"/>
</dbReference>
<proteinExistence type="predicted"/>
<accession>A0A6N8FLY1</accession>
<dbReference type="EMBL" id="WOCA01000011">
    <property type="protein sequence ID" value="MUK89384.1"/>
    <property type="molecule type" value="Genomic_DNA"/>
</dbReference>